<dbReference type="EMBL" id="JANFYS010000001">
    <property type="protein sequence ID" value="MCQ4768897.1"/>
    <property type="molecule type" value="Genomic_DNA"/>
</dbReference>
<evidence type="ECO:0000313" key="1">
    <source>
        <dbReference type="EMBL" id="MCQ4768897.1"/>
    </source>
</evidence>
<accession>A0AAW5JI36</accession>
<organism evidence="1 2">
    <name type="scientific">Intestinimonas massiliensis</name>
    <name type="common">ex Afouda et al. 2020</name>
    <dbReference type="NCBI Taxonomy" id="1673721"/>
    <lineage>
        <taxon>Bacteria</taxon>
        <taxon>Bacillati</taxon>
        <taxon>Bacillota</taxon>
        <taxon>Clostridia</taxon>
        <taxon>Eubacteriales</taxon>
        <taxon>Intestinimonas</taxon>
    </lineage>
</organism>
<reference evidence="1" key="1">
    <citation type="submission" date="2022-06" db="EMBL/GenBank/DDBJ databases">
        <title>Isolation of gut microbiota from human fecal samples.</title>
        <authorList>
            <person name="Pamer E.G."/>
            <person name="Barat B."/>
            <person name="Waligurski E."/>
            <person name="Medina S."/>
            <person name="Paddock L."/>
            <person name="Mostad J."/>
        </authorList>
    </citation>
    <scope>NUCLEOTIDE SEQUENCE</scope>
    <source>
        <strain evidence="1">DFI.9.91</strain>
    </source>
</reference>
<comment type="caution">
    <text evidence="1">The sequence shown here is derived from an EMBL/GenBank/DDBJ whole genome shotgun (WGS) entry which is preliminary data.</text>
</comment>
<gene>
    <name evidence="1" type="ORF">NE579_00250</name>
</gene>
<dbReference type="AlphaFoldDB" id="A0AAW5JI36"/>
<name>A0AAW5JI36_9FIRM</name>
<dbReference type="Proteomes" id="UP001204562">
    <property type="component" value="Unassembled WGS sequence"/>
</dbReference>
<evidence type="ECO:0008006" key="3">
    <source>
        <dbReference type="Google" id="ProtNLM"/>
    </source>
</evidence>
<protein>
    <recommendedName>
        <fullName evidence="3">Phytase-like domain-containing protein</fullName>
    </recommendedName>
</protein>
<sequence>MRAPRTPLTTEFRGGYRAVRGRLENLFCPSARRRGGRLIAVVALLAGLAGSLVACQTDAEVPYGVYAGDGLVCQFPSLSYWPSQASTEQWRVTLTQEVLFSTFPEVVAEQASPTCTELDFEAAAAAGFAEYGAFAPDLSGFTDRRAWSVEGLGVLLRLDDQLWLALPSRDGIFLRVYRLTPATDSPMRQSTLAGLLAAAFSEPDPEGGDAWELLCDLPGDGCTLGVLRYAAGSHAGGFGSLLLGVVDNRSHEPLSPAVELRGDDNQLAVWTSEGLTWLLCAGSTTYQGVESGSARLFTFGGRTLTSVTELPESARVKSIAADQSPDLPTGAETMFDPDQSAGFWAAHKAVPIHGGLDLYVQNPDWRPDRQADGAQWEFLCTILLAPDPIPDKGVVTP</sequence>
<evidence type="ECO:0000313" key="2">
    <source>
        <dbReference type="Proteomes" id="UP001204562"/>
    </source>
</evidence>
<dbReference type="RefSeq" id="WP_256302840.1">
    <property type="nucleotide sequence ID" value="NZ_JANFYS010000001.1"/>
</dbReference>
<proteinExistence type="predicted"/>